<dbReference type="OrthoDB" id="27095at2759"/>
<evidence type="ECO:0000256" key="5">
    <source>
        <dbReference type="ARBA" id="ARBA00023136"/>
    </source>
</evidence>
<proteinExistence type="predicted"/>
<dbReference type="PANTHER" id="PTHR13605">
    <property type="entry name" value="ER MEMBRANE PROTEIN COMPLEX SUBUNIT 7"/>
    <property type="match status" value="1"/>
</dbReference>
<reference evidence="10" key="1">
    <citation type="journal article" date="2020" name="Stud. Mycol.">
        <title>101 Dothideomycetes genomes: a test case for predicting lifestyles and emergence of pathogens.</title>
        <authorList>
            <person name="Haridas S."/>
            <person name="Albert R."/>
            <person name="Binder M."/>
            <person name="Bloem J."/>
            <person name="Labutti K."/>
            <person name="Salamov A."/>
            <person name="Andreopoulos B."/>
            <person name="Baker S."/>
            <person name="Barry K."/>
            <person name="Bills G."/>
            <person name="Bluhm B."/>
            <person name="Cannon C."/>
            <person name="Castanera R."/>
            <person name="Culley D."/>
            <person name="Daum C."/>
            <person name="Ezra D."/>
            <person name="Gonzalez J."/>
            <person name="Henrissat B."/>
            <person name="Kuo A."/>
            <person name="Liang C."/>
            <person name="Lipzen A."/>
            <person name="Lutzoni F."/>
            <person name="Magnuson J."/>
            <person name="Mondo S."/>
            <person name="Nolan M."/>
            <person name="Ohm R."/>
            <person name="Pangilinan J."/>
            <person name="Park H.-J."/>
            <person name="Ramirez L."/>
            <person name="Alfaro M."/>
            <person name="Sun H."/>
            <person name="Tritt A."/>
            <person name="Yoshinaga Y."/>
            <person name="Zwiers L.-H."/>
            <person name="Turgeon B."/>
            <person name="Goodwin S."/>
            <person name="Spatafora J."/>
            <person name="Crous P."/>
            <person name="Grigoriev I."/>
        </authorList>
    </citation>
    <scope>NUCLEOTIDE SEQUENCE</scope>
    <source>
        <strain evidence="10">CBS 115976</strain>
    </source>
</reference>
<dbReference type="InterPro" id="IPR019008">
    <property type="entry name" value="Beta_sandwich_EMC7"/>
</dbReference>
<keyword evidence="3 8" id="KW-0732">Signal</keyword>
<sequence length="237" mass="25770">MWPLKNSALLILALPLLVSSVRIQIDVPATHILANPATLPSDTKAVLSSNGSPLIAPISRHNNFVFADVPPGSHLLSVYSRDVTFENLRIDVEPSGEVASWQTYRGNEWTNTGEQRGGCEAADTQANIQVRAVAKREYYYDRPSFSATSILKSPMILIAIFSLAMVVGIPYIMDNMDPEMKAEFEAMQKSGTGATATTSNIQNMDLAGDFASWMAGKKTDTASGGDSKSDTQQRIKR</sequence>
<evidence type="ECO:0000256" key="4">
    <source>
        <dbReference type="ARBA" id="ARBA00022989"/>
    </source>
</evidence>
<organism evidence="10 11">
    <name type="scientific">Microthyrium microscopicum</name>
    <dbReference type="NCBI Taxonomy" id="703497"/>
    <lineage>
        <taxon>Eukaryota</taxon>
        <taxon>Fungi</taxon>
        <taxon>Dikarya</taxon>
        <taxon>Ascomycota</taxon>
        <taxon>Pezizomycotina</taxon>
        <taxon>Dothideomycetes</taxon>
        <taxon>Dothideomycetes incertae sedis</taxon>
        <taxon>Microthyriales</taxon>
        <taxon>Microthyriaceae</taxon>
        <taxon>Microthyrium</taxon>
    </lineage>
</organism>
<evidence type="ECO:0000313" key="11">
    <source>
        <dbReference type="Proteomes" id="UP000799302"/>
    </source>
</evidence>
<keyword evidence="4 7" id="KW-1133">Transmembrane helix</keyword>
<dbReference type="Pfam" id="PF09430">
    <property type="entry name" value="EMC7_beta-sandw"/>
    <property type="match status" value="1"/>
</dbReference>
<keyword evidence="5 7" id="KW-0472">Membrane</keyword>
<dbReference type="AlphaFoldDB" id="A0A6A6UIN4"/>
<evidence type="ECO:0000256" key="8">
    <source>
        <dbReference type="SAM" id="SignalP"/>
    </source>
</evidence>
<gene>
    <name evidence="10" type="ORF">BT63DRAFT_186870</name>
</gene>
<dbReference type="EMBL" id="MU004232">
    <property type="protein sequence ID" value="KAF2672059.1"/>
    <property type="molecule type" value="Genomic_DNA"/>
</dbReference>
<feature type="region of interest" description="Disordered" evidence="6">
    <location>
        <begin position="217"/>
        <end position="237"/>
    </location>
</feature>
<evidence type="ECO:0000256" key="2">
    <source>
        <dbReference type="ARBA" id="ARBA00022692"/>
    </source>
</evidence>
<feature type="compositionally biased region" description="Basic and acidic residues" evidence="6">
    <location>
        <begin position="227"/>
        <end position="237"/>
    </location>
</feature>
<evidence type="ECO:0000313" key="10">
    <source>
        <dbReference type="EMBL" id="KAF2672059.1"/>
    </source>
</evidence>
<evidence type="ECO:0000256" key="1">
    <source>
        <dbReference type="ARBA" id="ARBA00004167"/>
    </source>
</evidence>
<accession>A0A6A6UIN4</accession>
<keyword evidence="11" id="KW-1185">Reference proteome</keyword>
<feature type="signal peptide" evidence="8">
    <location>
        <begin position="1"/>
        <end position="20"/>
    </location>
</feature>
<keyword evidence="2 7" id="KW-0812">Transmembrane</keyword>
<dbReference type="InterPro" id="IPR039163">
    <property type="entry name" value="EMC7"/>
</dbReference>
<evidence type="ECO:0000259" key="9">
    <source>
        <dbReference type="Pfam" id="PF09430"/>
    </source>
</evidence>
<name>A0A6A6UIN4_9PEZI</name>
<comment type="subcellular location">
    <subcellularLocation>
        <location evidence="1">Membrane</location>
        <topology evidence="1">Single-pass membrane protein</topology>
    </subcellularLocation>
</comment>
<evidence type="ECO:0000256" key="7">
    <source>
        <dbReference type="SAM" id="Phobius"/>
    </source>
</evidence>
<feature type="domain" description="ER membrane protein complex subunit 7 beta-sandwich" evidence="9">
    <location>
        <begin position="35"/>
        <end position="158"/>
    </location>
</feature>
<dbReference type="Proteomes" id="UP000799302">
    <property type="component" value="Unassembled WGS sequence"/>
</dbReference>
<dbReference type="GO" id="GO:0072546">
    <property type="term" value="C:EMC complex"/>
    <property type="evidence" value="ECO:0007669"/>
    <property type="project" value="TreeGrafter"/>
</dbReference>
<evidence type="ECO:0000256" key="3">
    <source>
        <dbReference type="ARBA" id="ARBA00022729"/>
    </source>
</evidence>
<dbReference type="PANTHER" id="PTHR13605:SF4">
    <property type="entry name" value="ER MEMBRANE PROTEIN COMPLEX SUBUNIT 7"/>
    <property type="match status" value="1"/>
</dbReference>
<feature type="transmembrane region" description="Helical" evidence="7">
    <location>
        <begin position="155"/>
        <end position="173"/>
    </location>
</feature>
<feature type="chain" id="PRO_5025405808" description="ER membrane protein complex subunit 7 beta-sandwich domain-containing protein" evidence="8">
    <location>
        <begin position="21"/>
        <end position="237"/>
    </location>
</feature>
<evidence type="ECO:0000256" key="6">
    <source>
        <dbReference type="SAM" id="MobiDB-lite"/>
    </source>
</evidence>
<protein>
    <recommendedName>
        <fullName evidence="9">ER membrane protein complex subunit 7 beta-sandwich domain-containing protein</fullName>
    </recommendedName>
</protein>